<dbReference type="PANTHER" id="PTHR10515:SF0">
    <property type="entry name" value="THYMIDINE PHOSPHORYLASE"/>
    <property type="match status" value="1"/>
</dbReference>
<proteinExistence type="predicted"/>
<keyword evidence="1" id="KW-0328">Glycosyltransferase</keyword>
<dbReference type="GO" id="GO:0005829">
    <property type="term" value="C:cytosol"/>
    <property type="evidence" value="ECO:0007669"/>
    <property type="project" value="TreeGrafter"/>
</dbReference>
<gene>
    <name evidence="4" type="ORF">METZ01_LOCUS489947</name>
</gene>
<feature type="non-terminal residue" evidence="4">
    <location>
        <position position="1"/>
    </location>
</feature>
<organism evidence="4">
    <name type="scientific">marine metagenome</name>
    <dbReference type="NCBI Taxonomy" id="408172"/>
    <lineage>
        <taxon>unclassified sequences</taxon>
        <taxon>metagenomes</taxon>
        <taxon>ecological metagenomes</taxon>
    </lineage>
</organism>
<evidence type="ECO:0000259" key="3">
    <source>
        <dbReference type="Pfam" id="PF00591"/>
    </source>
</evidence>
<name>A0A383CYI6_9ZZZZ</name>
<dbReference type="SUPFAM" id="SSF52418">
    <property type="entry name" value="Nucleoside phosphorylase/phosphoribosyltransferase catalytic domain"/>
    <property type="match status" value="1"/>
</dbReference>
<evidence type="ECO:0000256" key="2">
    <source>
        <dbReference type="ARBA" id="ARBA00022679"/>
    </source>
</evidence>
<dbReference type="InterPro" id="IPR000053">
    <property type="entry name" value="Thymidine/pyrmidine_PPase"/>
</dbReference>
<dbReference type="GO" id="GO:0006206">
    <property type="term" value="P:pyrimidine nucleobase metabolic process"/>
    <property type="evidence" value="ECO:0007669"/>
    <property type="project" value="InterPro"/>
</dbReference>
<dbReference type="AlphaFoldDB" id="A0A383CYI6"/>
<reference evidence="4" key="1">
    <citation type="submission" date="2018-05" db="EMBL/GenBank/DDBJ databases">
        <authorList>
            <person name="Lanie J.A."/>
            <person name="Ng W.-L."/>
            <person name="Kazmierczak K.M."/>
            <person name="Andrzejewski T.M."/>
            <person name="Davidsen T.M."/>
            <person name="Wayne K.J."/>
            <person name="Tettelin H."/>
            <person name="Glass J.I."/>
            <person name="Rusch D."/>
            <person name="Podicherti R."/>
            <person name="Tsui H.-C.T."/>
            <person name="Winkler M.E."/>
        </authorList>
    </citation>
    <scope>NUCLEOTIDE SEQUENCE</scope>
</reference>
<dbReference type="EMBL" id="UINC01212663">
    <property type="protein sequence ID" value="SVE37093.1"/>
    <property type="molecule type" value="Genomic_DNA"/>
</dbReference>
<dbReference type="Pfam" id="PF00591">
    <property type="entry name" value="Glycos_transf_3"/>
    <property type="match status" value="1"/>
</dbReference>
<dbReference type="PANTHER" id="PTHR10515">
    <property type="entry name" value="THYMIDINE PHOSPHORYLASE"/>
    <property type="match status" value="1"/>
</dbReference>
<accession>A0A383CYI6</accession>
<feature type="non-terminal residue" evidence="4">
    <location>
        <position position="238"/>
    </location>
</feature>
<evidence type="ECO:0000313" key="4">
    <source>
        <dbReference type="EMBL" id="SVE37093.1"/>
    </source>
</evidence>
<dbReference type="GO" id="GO:0009032">
    <property type="term" value="F:thymidine phosphorylase activity"/>
    <property type="evidence" value="ECO:0007669"/>
    <property type="project" value="TreeGrafter"/>
</dbReference>
<dbReference type="InterPro" id="IPR000312">
    <property type="entry name" value="Glycosyl_Trfase_fam3"/>
</dbReference>
<sequence>GYNGAPDNAKFRALVQKVGCAIIGQTDKLAPADQRFYATRDVTATIESIDLITASILSKKLASGLDALVMDIKTGNGAFAADYSMAQELAQSIVDVSSSAGVPTRCLITDMDQILGYNVGNATEVQECIEFLIEPKKADERLLQLTLELAAQMLQLSGIESDLVAARTKSQEALFSGQAAQVFGQMIHALGGPIDLLEKTDDYLVPMPIINPILSKSSGYITEMDVRAIGLNMIHLKA</sequence>
<dbReference type="NCBIfam" id="NF004490">
    <property type="entry name" value="PRK05820.1"/>
    <property type="match status" value="1"/>
</dbReference>
<evidence type="ECO:0000256" key="1">
    <source>
        <dbReference type="ARBA" id="ARBA00022676"/>
    </source>
</evidence>
<keyword evidence="2" id="KW-0808">Transferase</keyword>
<dbReference type="Gene3D" id="3.40.1030.10">
    <property type="entry name" value="Nucleoside phosphorylase/phosphoribosyltransferase catalytic domain"/>
    <property type="match status" value="1"/>
</dbReference>
<feature type="domain" description="Glycosyl transferase family 3" evidence="3">
    <location>
        <begin position="7"/>
        <end position="179"/>
    </location>
</feature>
<dbReference type="InterPro" id="IPR035902">
    <property type="entry name" value="Nuc_phospho_transferase"/>
</dbReference>
<dbReference type="GO" id="GO:0004645">
    <property type="term" value="F:1,4-alpha-oligoglucan phosphorylase activity"/>
    <property type="evidence" value="ECO:0007669"/>
    <property type="project" value="InterPro"/>
</dbReference>
<protein>
    <recommendedName>
        <fullName evidence="3">Glycosyl transferase family 3 domain-containing protein</fullName>
    </recommendedName>
</protein>